<dbReference type="Proteomes" id="UP000192917">
    <property type="component" value="Unassembled WGS sequence"/>
</dbReference>
<feature type="transmembrane region" description="Helical" evidence="9">
    <location>
        <begin position="138"/>
        <end position="159"/>
    </location>
</feature>
<evidence type="ECO:0000256" key="3">
    <source>
        <dbReference type="ARBA" id="ARBA00022475"/>
    </source>
</evidence>
<keyword evidence="5 9" id="KW-0812">Transmembrane</keyword>
<protein>
    <recommendedName>
        <fullName evidence="9">TRAP transporter small permease protein</fullName>
    </recommendedName>
</protein>
<comment type="function">
    <text evidence="9">Part of the tripartite ATP-independent periplasmic (TRAP) transport system.</text>
</comment>
<evidence type="ECO:0000256" key="6">
    <source>
        <dbReference type="ARBA" id="ARBA00022989"/>
    </source>
</evidence>
<evidence type="ECO:0000256" key="4">
    <source>
        <dbReference type="ARBA" id="ARBA00022519"/>
    </source>
</evidence>
<accession>A0A1Y6CHN2</accession>
<dbReference type="AlphaFoldDB" id="A0A1Y6CHN2"/>
<evidence type="ECO:0000256" key="7">
    <source>
        <dbReference type="ARBA" id="ARBA00023136"/>
    </source>
</evidence>
<keyword evidence="7 9" id="KW-0472">Membrane</keyword>
<dbReference type="RefSeq" id="WP_159460310.1">
    <property type="nucleotide sequence ID" value="NZ_FWZX01000025.1"/>
</dbReference>
<dbReference type="InterPro" id="IPR055348">
    <property type="entry name" value="DctQ"/>
</dbReference>
<dbReference type="GO" id="GO:0015740">
    <property type="term" value="P:C4-dicarboxylate transport"/>
    <property type="evidence" value="ECO:0007669"/>
    <property type="project" value="TreeGrafter"/>
</dbReference>
<dbReference type="PANTHER" id="PTHR35011">
    <property type="entry name" value="2,3-DIKETO-L-GULONATE TRAP TRANSPORTER SMALL PERMEASE PROTEIN YIAM"/>
    <property type="match status" value="1"/>
</dbReference>
<feature type="transmembrane region" description="Helical" evidence="9">
    <location>
        <begin position="105"/>
        <end position="126"/>
    </location>
</feature>
<evidence type="ECO:0000256" key="8">
    <source>
        <dbReference type="ARBA" id="ARBA00038436"/>
    </source>
</evidence>
<feature type="domain" description="Tripartite ATP-independent periplasmic transporters DctQ component" evidence="10">
    <location>
        <begin position="36"/>
        <end position="166"/>
    </location>
</feature>
<evidence type="ECO:0000256" key="1">
    <source>
        <dbReference type="ARBA" id="ARBA00004429"/>
    </source>
</evidence>
<evidence type="ECO:0000256" key="9">
    <source>
        <dbReference type="RuleBase" id="RU369079"/>
    </source>
</evidence>
<evidence type="ECO:0000259" key="10">
    <source>
        <dbReference type="Pfam" id="PF04290"/>
    </source>
</evidence>
<evidence type="ECO:0000313" key="11">
    <source>
        <dbReference type="EMBL" id="SMF64751.1"/>
    </source>
</evidence>
<keyword evidence="4 9" id="KW-0997">Cell inner membrane</keyword>
<evidence type="ECO:0000256" key="5">
    <source>
        <dbReference type="ARBA" id="ARBA00022692"/>
    </source>
</evidence>
<sequence>MTDTPSSASPVLRLLDRLEPLYRACGLVAAGFLIALTGLVLASILSRLAGVFLGGVTELAGYAMAAGSFFALAWTFKTGGHIRVALLINRFGDRGRVNAERWCRAVMAAGACYLAFYMGRLAWFSWLFGERSEGSAAFLLWVPQSLVTIGAAALALATLDSFLRVLIEPERALASPEADTKGSGGEP</sequence>
<keyword evidence="6 9" id="KW-1133">Transmembrane helix</keyword>
<dbReference type="InterPro" id="IPR007387">
    <property type="entry name" value="TRAP_DctQ"/>
</dbReference>
<evidence type="ECO:0000313" key="12">
    <source>
        <dbReference type="Proteomes" id="UP000192917"/>
    </source>
</evidence>
<comment type="subcellular location">
    <subcellularLocation>
        <location evidence="1 9">Cell inner membrane</location>
        <topology evidence="1 9">Multi-pass membrane protein</topology>
    </subcellularLocation>
</comment>
<keyword evidence="12" id="KW-1185">Reference proteome</keyword>
<keyword evidence="3" id="KW-1003">Cell membrane</keyword>
<dbReference type="EMBL" id="FWZX01000025">
    <property type="protein sequence ID" value="SMF64751.1"/>
    <property type="molecule type" value="Genomic_DNA"/>
</dbReference>
<dbReference type="PANTHER" id="PTHR35011:SF10">
    <property type="entry name" value="TRAP TRANSPORTER SMALL PERMEASE PROTEIN"/>
    <property type="match status" value="1"/>
</dbReference>
<organism evidence="11 12">
    <name type="scientific">Tistlia consotensis USBA 355</name>
    <dbReference type="NCBI Taxonomy" id="560819"/>
    <lineage>
        <taxon>Bacteria</taxon>
        <taxon>Pseudomonadati</taxon>
        <taxon>Pseudomonadota</taxon>
        <taxon>Alphaproteobacteria</taxon>
        <taxon>Rhodospirillales</taxon>
        <taxon>Rhodovibrionaceae</taxon>
        <taxon>Tistlia</taxon>
    </lineage>
</organism>
<comment type="similarity">
    <text evidence="8 9">Belongs to the TRAP transporter small permease family.</text>
</comment>
<feature type="transmembrane region" description="Helical" evidence="9">
    <location>
        <begin position="51"/>
        <end position="74"/>
    </location>
</feature>
<reference evidence="11 12" key="1">
    <citation type="submission" date="2017-04" db="EMBL/GenBank/DDBJ databases">
        <authorList>
            <person name="Afonso C.L."/>
            <person name="Miller P.J."/>
            <person name="Scott M.A."/>
            <person name="Spackman E."/>
            <person name="Goraichik I."/>
            <person name="Dimitrov K.M."/>
            <person name="Suarez D.L."/>
            <person name="Swayne D.E."/>
        </authorList>
    </citation>
    <scope>NUCLEOTIDE SEQUENCE [LARGE SCALE GENOMIC DNA]</scope>
    <source>
        <strain evidence="11 12">USBA 355</strain>
    </source>
</reference>
<dbReference type="Pfam" id="PF04290">
    <property type="entry name" value="DctQ"/>
    <property type="match status" value="1"/>
</dbReference>
<proteinExistence type="inferred from homology"/>
<comment type="subunit">
    <text evidence="9">The complex comprises the extracytoplasmic solute receptor protein and the two transmembrane proteins.</text>
</comment>
<keyword evidence="2 9" id="KW-0813">Transport</keyword>
<dbReference type="GO" id="GO:0005886">
    <property type="term" value="C:plasma membrane"/>
    <property type="evidence" value="ECO:0007669"/>
    <property type="project" value="UniProtKB-SubCell"/>
</dbReference>
<evidence type="ECO:0000256" key="2">
    <source>
        <dbReference type="ARBA" id="ARBA00022448"/>
    </source>
</evidence>
<feature type="transmembrane region" description="Helical" evidence="9">
    <location>
        <begin position="21"/>
        <end position="45"/>
    </location>
</feature>
<gene>
    <name evidence="11" type="ORF">SAMN05428998_12594</name>
</gene>
<dbReference type="STRING" id="560819.SAMN05428998_12594"/>
<dbReference type="GO" id="GO:0022857">
    <property type="term" value="F:transmembrane transporter activity"/>
    <property type="evidence" value="ECO:0007669"/>
    <property type="project" value="UniProtKB-UniRule"/>
</dbReference>
<name>A0A1Y6CHN2_9PROT</name>